<name>A0A5J9W008_9POAL</name>
<evidence type="ECO:0000256" key="1">
    <source>
        <dbReference type="SAM" id="MobiDB-lite"/>
    </source>
</evidence>
<dbReference type="Proteomes" id="UP000324897">
    <property type="component" value="Chromosome 4"/>
</dbReference>
<evidence type="ECO:0000313" key="2">
    <source>
        <dbReference type="EMBL" id="TVU41261.1"/>
    </source>
</evidence>
<dbReference type="InterPro" id="IPR038941">
    <property type="entry name" value="At4g14100-like"/>
</dbReference>
<feature type="compositionally biased region" description="Polar residues" evidence="1">
    <location>
        <begin position="225"/>
        <end position="241"/>
    </location>
</feature>
<dbReference type="Gramene" id="TVU41261">
    <property type="protein sequence ID" value="TVU41261"/>
    <property type="gene ID" value="EJB05_14764"/>
</dbReference>
<evidence type="ECO:0000313" key="3">
    <source>
        <dbReference type="Proteomes" id="UP000324897"/>
    </source>
</evidence>
<feature type="region of interest" description="Disordered" evidence="1">
    <location>
        <begin position="1"/>
        <end position="25"/>
    </location>
</feature>
<sequence>MMQDNENGVSNSGYENARNNRTRSVPQWTETRRGRVILIIASTVERVERIESPKTILVVLFRFKNSSWRLELIELYYDWPRGRNLNVVRGQLSAAGEPFYNVEWVNGSSYLFDAASCVATWHPVGILPPDWVDGAAYLGRDDVDGFDCHVWSYHPFFVTYYEDVATGRPVYWNFTGALRHVLSFETAGVPEVSSPKWQAPAHCFNGDNAADAANVAEDGADGEGTSSRSNNSVIRFNGAAT</sequence>
<comment type="caution">
    <text evidence="2">The sequence shown here is derived from an EMBL/GenBank/DDBJ whole genome shotgun (WGS) entry which is preliminary data.</text>
</comment>
<feature type="non-terminal residue" evidence="2">
    <location>
        <position position="1"/>
    </location>
</feature>
<gene>
    <name evidence="2" type="ORF">EJB05_14764</name>
</gene>
<protein>
    <submittedName>
        <fullName evidence="2">Uncharacterized protein</fullName>
    </submittedName>
</protein>
<accession>A0A5J9W008</accession>
<dbReference type="EMBL" id="RWGY01000007">
    <property type="protein sequence ID" value="TVU41261.1"/>
    <property type="molecule type" value="Genomic_DNA"/>
</dbReference>
<dbReference type="AlphaFoldDB" id="A0A5J9W008"/>
<reference evidence="2 3" key="1">
    <citation type="journal article" date="2019" name="Sci. Rep.">
        <title>A high-quality genome of Eragrostis curvula grass provides insights into Poaceae evolution and supports new strategies to enhance forage quality.</title>
        <authorList>
            <person name="Carballo J."/>
            <person name="Santos B.A.C.M."/>
            <person name="Zappacosta D."/>
            <person name="Garbus I."/>
            <person name="Selva J.P."/>
            <person name="Gallo C.A."/>
            <person name="Diaz A."/>
            <person name="Albertini E."/>
            <person name="Caccamo M."/>
            <person name="Echenique V."/>
        </authorList>
    </citation>
    <scope>NUCLEOTIDE SEQUENCE [LARGE SCALE GENOMIC DNA]</scope>
    <source>
        <strain evidence="3">cv. Victoria</strain>
        <tissue evidence="2">Leaf</tissue>
    </source>
</reference>
<keyword evidence="3" id="KW-1185">Reference proteome</keyword>
<dbReference type="PANTHER" id="PTHR33880">
    <property type="entry name" value="EXPRESSED PROTEIN"/>
    <property type="match status" value="1"/>
</dbReference>
<dbReference type="OrthoDB" id="643324at2759"/>
<dbReference type="PANTHER" id="PTHR33880:SF11">
    <property type="entry name" value="NEPROSIN DOMAIN-CONTAINING PROTEIN"/>
    <property type="match status" value="1"/>
</dbReference>
<organism evidence="2 3">
    <name type="scientific">Eragrostis curvula</name>
    <name type="common">weeping love grass</name>
    <dbReference type="NCBI Taxonomy" id="38414"/>
    <lineage>
        <taxon>Eukaryota</taxon>
        <taxon>Viridiplantae</taxon>
        <taxon>Streptophyta</taxon>
        <taxon>Embryophyta</taxon>
        <taxon>Tracheophyta</taxon>
        <taxon>Spermatophyta</taxon>
        <taxon>Magnoliopsida</taxon>
        <taxon>Liliopsida</taxon>
        <taxon>Poales</taxon>
        <taxon>Poaceae</taxon>
        <taxon>PACMAD clade</taxon>
        <taxon>Chloridoideae</taxon>
        <taxon>Eragrostideae</taxon>
        <taxon>Eragrostidinae</taxon>
        <taxon>Eragrostis</taxon>
    </lineage>
</organism>
<feature type="region of interest" description="Disordered" evidence="1">
    <location>
        <begin position="217"/>
        <end position="241"/>
    </location>
</feature>
<proteinExistence type="predicted"/>